<proteinExistence type="predicted"/>
<sequence>MSRRSRTGLFISEGSSDLPLADLIESLFFNQGVTVHFSKPDFSLLGRVAKDVRSRAEAGLALVGSPVDLVVVHRDADNAGRHARQQEIVTAMRSISGAVDFMPVIPVRMTEAWLLLDETAIRQVAGNPRGRMDLGLPKHHEVESVANPKQILSTCLLKAAGETGRRRDAVAKRFNQHRRQLLERLEPTGAIVRLESWARLVADVDEVVKRWGSAETN</sequence>
<organism evidence="1 2">
    <name type="scientific">Micromonospora chokoriensis</name>
    <dbReference type="NCBI Taxonomy" id="356851"/>
    <lineage>
        <taxon>Bacteria</taxon>
        <taxon>Bacillati</taxon>
        <taxon>Actinomycetota</taxon>
        <taxon>Actinomycetes</taxon>
        <taxon>Micromonosporales</taxon>
        <taxon>Micromonosporaceae</taxon>
        <taxon>Micromonospora</taxon>
    </lineage>
</organism>
<dbReference type="EMBL" id="LT607409">
    <property type="protein sequence ID" value="SCE99746.1"/>
    <property type="molecule type" value="Genomic_DNA"/>
</dbReference>
<name>A0A1C4WTX0_9ACTN</name>
<keyword evidence="2" id="KW-1185">Reference proteome</keyword>
<evidence type="ECO:0008006" key="3">
    <source>
        <dbReference type="Google" id="ProtNLM"/>
    </source>
</evidence>
<gene>
    <name evidence="1" type="ORF">GA0070612_2846</name>
</gene>
<protein>
    <recommendedName>
        <fullName evidence="3">DUF4276 domain-containing protein</fullName>
    </recommendedName>
</protein>
<reference evidence="2" key="1">
    <citation type="submission" date="2016-06" db="EMBL/GenBank/DDBJ databases">
        <authorList>
            <person name="Varghese N."/>
            <person name="Submissions Spin"/>
        </authorList>
    </citation>
    <scope>NUCLEOTIDE SEQUENCE [LARGE SCALE GENOMIC DNA]</scope>
    <source>
        <strain evidence="2">DSM 45160</strain>
    </source>
</reference>
<evidence type="ECO:0000313" key="1">
    <source>
        <dbReference type="EMBL" id="SCE99746.1"/>
    </source>
</evidence>
<dbReference type="AlphaFoldDB" id="A0A1C4WTX0"/>
<dbReference type="Proteomes" id="UP000198224">
    <property type="component" value="Chromosome I"/>
</dbReference>
<accession>A0A1C4WTX0</accession>
<evidence type="ECO:0000313" key="2">
    <source>
        <dbReference type="Proteomes" id="UP000198224"/>
    </source>
</evidence>